<protein>
    <recommendedName>
        <fullName evidence="2">DUF7102 domain-containing protein</fullName>
    </recommendedName>
</protein>
<organism evidence="3 4">
    <name type="scientific">Aspergillus niger ATCC 13496</name>
    <dbReference type="NCBI Taxonomy" id="1353008"/>
    <lineage>
        <taxon>Eukaryota</taxon>
        <taxon>Fungi</taxon>
        <taxon>Dikarya</taxon>
        <taxon>Ascomycota</taxon>
        <taxon>Pezizomycotina</taxon>
        <taxon>Eurotiomycetes</taxon>
        <taxon>Eurotiomycetidae</taxon>
        <taxon>Eurotiales</taxon>
        <taxon>Aspergillaceae</taxon>
        <taxon>Aspergillus</taxon>
        <taxon>Aspergillus subgen. Circumdati</taxon>
    </lineage>
</organism>
<dbReference type="Pfam" id="PF23394">
    <property type="entry name" value="DUF7102"/>
    <property type="match status" value="1"/>
</dbReference>
<evidence type="ECO:0000313" key="3">
    <source>
        <dbReference type="EMBL" id="RDH15869.1"/>
    </source>
</evidence>
<evidence type="ECO:0000256" key="1">
    <source>
        <dbReference type="SAM" id="MobiDB-lite"/>
    </source>
</evidence>
<name>A0A370BQT1_ASPNG</name>
<sequence length="768" mass="85523">MANSHQDFLLQYARFHGIATDYTDLDPLQHIDDICDIPPNFLHPPEDAFSVIEQNIASSQRIIEQNLRHEKLDIRKEGLQFLSSVLRDIRRDNIDDCWEQVLPSWYRYDDLKLEPPLFTSDNDSYLALPAEPLRYSREENILCSIEGLASDYDSIFSSDLIHEADVIGNSVGKEKLDCSKDALLLIQDARQAGNRPPDLDDLLRPFNDVAKEDQFKLQSPSLLPLNDDCFPCDSPPPSSSDRILLSPLRHVSPDVPTDVNTMHYEDCSGAENDPRSTVSILKSDLEDQDPEEIDRQLTHDPSLKLLSLFERDSPGGMSIADIDTTNEKKLEPDFEQIIMAVKIPTNPSSVTSQVTYTEITDNIATSDCFPFDNCILNELPSRPSYSPMPSACSSSHQETYVHEYPDCSAQPAFETPVPELHLLTPTIEGDLSVTSCLSEILPEIDHFIGSSSQSLLRKRKLDDTQEDSKKTENADQKAIPSTTKGKTPFRQNPTTGLGSLSRFMETRGQGSIREVATQSHYFMDNRHIEITEKEHDVSLHTETSDNHPTHGTAQGQSEIVSFNQLQIPRCLPGNHEHIVLSLSTSLLKSHLRIVQCVESMSPATSIIYREPSAKSWKMAPGNRIQNISTLSSNCDDEADIIIARKTGIVLTTSQATTQVFLPGHKSSIMGVIPNVNSPLRERVFRLARKYEKLFVLISHCSGMTSNLPDTGFTIDKAILSSLTAFTAFCSSMANLNIYPVLIPSSPDIIAGWILALAGKLVNGRSDSC</sequence>
<dbReference type="AlphaFoldDB" id="A0A370BQT1"/>
<dbReference type="VEuPathDB" id="FungiDB:M747DRAFT_345789"/>
<evidence type="ECO:0000259" key="2">
    <source>
        <dbReference type="Pfam" id="PF23394"/>
    </source>
</evidence>
<evidence type="ECO:0000313" key="4">
    <source>
        <dbReference type="Proteomes" id="UP000253845"/>
    </source>
</evidence>
<dbReference type="Proteomes" id="UP000253845">
    <property type="component" value="Unassembled WGS sequence"/>
</dbReference>
<feature type="compositionally biased region" description="Polar residues" evidence="1">
    <location>
        <begin position="479"/>
        <end position="498"/>
    </location>
</feature>
<dbReference type="InterPro" id="IPR055528">
    <property type="entry name" value="DUF7102"/>
</dbReference>
<feature type="region of interest" description="Disordered" evidence="1">
    <location>
        <begin position="455"/>
        <end position="499"/>
    </location>
</feature>
<feature type="domain" description="DUF7102" evidence="2">
    <location>
        <begin position="579"/>
        <end position="759"/>
    </location>
</feature>
<accession>A0A370BQT1</accession>
<proteinExistence type="predicted"/>
<reference evidence="3 4" key="1">
    <citation type="submission" date="2018-07" db="EMBL/GenBank/DDBJ databases">
        <title>Section-level genome sequencing of Aspergillus section Nigri to investigate inter- and intra-species variation.</title>
        <authorList>
            <consortium name="DOE Joint Genome Institute"/>
            <person name="Vesth T.C."/>
            <person name="Nybo J.L."/>
            <person name="Theobald S."/>
            <person name="Frisvad J.C."/>
            <person name="Larsen T.O."/>
            <person name="Nielsen K.F."/>
            <person name="Hoof J.B."/>
            <person name="Brandl J."/>
            <person name="Salamov A."/>
            <person name="Riley R."/>
            <person name="Gladden J.M."/>
            <person name="Phatale P."/>
            <person name="Nielsen M.T."/>
            <person name="Lyhne E.K."/>
            <person name="Kogle M.E."/>
            <person name="Strasser K."/>
            <person name="McDonnell E."/>
            <person name="Barry K."/>
            <person name="Clum A."/>
            <person name="Chen C."/>
            <person name="Nolan M."/>
            <person name="Sandor L."/>
            <person name="Kuo A."/>
            <person name="Lipzen A."/>
            <person name="Hainaut M."/>
            <person name="Drula E."/>
            <person name="Tsang A."/>
            <person name="Magnuson J.K."/>
            <person name="Henrissat B."/>
            <person name="Wiebenga A."/>
            <person name="Simmons B.A."/>
            <person name="Makela M.R."/>
            <person name="De vries R.P."/>
            <person name="Grigoriev I.V."/>
            <person name="Mortensen U.H."/>
            <person name="Baker S.E."/>
            <person name="Andersen M.R."/>
        </authorList>
    </citation>
    <scope>NUCLEOTIDE SEQUENCE [LARGE SCALE GENOMIC DNA]</scope>
    <source>
        <strain evidence="3 4">ATCC 13496</strain>
    </source>
</reference>
<gene>
    <name evidence="3" type="ORF">M747DRAFT_345789</name>
</gene>
<feature type="compositionally biased region" description="Basic and acidic residues" evidence="1">
    <location>
        <begin position="460"/>
        <end position="475"/>
    </location>
</feature>
<dbReference type="EMBL" id="KZ851944">
    <property type="protein sequence ID" value="RDH15869.1"/>
    <property type="molecule type" value="Genomic_DNA"/>
</dbReference>